<dbReference type="Proteomes" id="UP000521872">
    <property type="component" value="Unassembled WGS sequence"/>
</dbReference>
<accession>A0A8H4VU32</accession>
<feature type="compositionally biased region" description="Polar residues" evidence="1">
    <location>
        <begin position="119"/>
        <end position="134"/>
    </location>
</feature>
<sequence>MRSRKGTLHSSLSSHLVASNNALEPSPEIEESLKHASFMSDLNSGDHTTVKMKTRVAVRDKNPHRFQVVPLRDITKLQAALAQVENNPNHLSAPSSGNFLVCSPSSQLSSYSRSRLPSMTPSASGQSLQSTNAKENCFPERLPKETVMQLESRKLAMSVPNSRSPSQSLGQRSAVALPLVDIIPKAYTLESNNGPKDPPSPLEEDDSVLTVYSENFGTVLTPSQSFQFEPQQRTQARFARLSDLLGPDNPLQFTTPKKGRHSRRHKSRPKVVPAKLAMEDLEPPTTPVGRKPDPRSRRAEFPPTSLFLPFLKKEDSFRGNSSPDELLSSTLCEPTPSPETTKHALVASVGLKSTDKTLFQSDVIFECDSDDEQIVTGTVLDDPFVMDSNVPIVAFAYGTPVKHSSPQTPIKPSAAPAAKLESNKPEWKTPERRELAIVYPKIILDLFAEVDILLEEWRPVHRPA</sequence>
<organism evidence="2 3">
    <name type="scientific">Agrocybe pediades</name>
    <dbReference type="NCBI Taxonomy" id="84607"/>
    <lineage>
        <taxon>Eukaryota</taxon>
        <taxon>Fungi</taxon>
        <taxon>Dikarya</taxon>
        <taxon>Basidiomycota</taxon>
        <taxon>Agaricomycotina</taxon>
        <taxon>Agaricomycetes</taxon>
        <taxon>Agaricomycetidae</taxon>
        <taxon>Agaricales</taxon>
        <taxon>Agaricineae</taxon>
        <taxon>Strophariaceae</taxon>
        <taxon>Agrocybe</taxon>
    </lineage>
</organism>
<proteinExistence type="predicted"/>
<feature type="compositionally biased region" description="Basic residues" evidence="1">
    <location>
        <begin position="257"/>
        <end position="269"/>
    </location>
</feature>
<gene>
    <name evidence="2" type="ORF">D9613_005477</name>
</gene>
<dbReference type="AlphaFoldDB" id="A0A8H4VU32"/>
<feature type="compositionally biased region" description="Basic and acidic residues" evidence="1">
    <location>
        <begin position="290"/>
        <end position="299"/>
    </location>
</feature>
<feature type="region of interest" description="Disordered" evidence="1">
    <location>
        <begin position="242"/>
        <end position="299"/>
    </location>
</feature>
<evidence type="ECO:0000256" key="1">
    <source>
        <dbReference type="SAM" id="MobiDB-lite"/>
    </source>
</evidence>
<feature type="region of interest" description="Disordered" evidence="1">
    <location>
        <begin position="405"/>
        <end position="426"/>
    </location>
</feature>
<protein>
    <submittedName>
        <fullName evidence="2">Uncharacterized protein</fullName>
    </submittedName>
</protein>
<comment type="caution">
    <text evidence="2">The sequence shown here is derived from an EMBL/GenBank/DDBJ whole genome shotgun (WGS) entry which is preliminary data.</text>
</comment>
<keyword evidence="3" id="KW-1185">Reference proteome</keyword>
<name>A0A8H4VU32_9AGAR</name>
<reference evidence="2 3" key="1">
    <citation type="submission" date="2019-12" db="EMBL/GenBank/DDBJ databases">
        <authorList>
            <person name="Floudas D."/>
            <person name="Bentzer J."/>
            <person name="Ahren D."/>
            <person name="Johansson T."/>
            <person name="Persson P."/>
            <person name="Tunlid A."/>
        </authorList>
    </citation>
    <scope>NUCLEOTIDE SEQUENCE [LARGE SCALE GENOMIC DNA]</scope>
    <source>
        <strain evidence="2 3">CBS 102.39</strain>
    </source>
</reference>
<evidence type="ECO:0000313" key="2">
    <source>
        <dbReference type="EMBL" id="KAF4620009.1"/>
    </source>
</evidence>
<feature type="region of interest" description="Disordered" evidence="1">
    <location>
        <begin position="110"/>
        <end position="134"/>
    </location>
</feature>
<evidence type="ECO:0000313" key="3">
    <source>
        <dbReference type="Proteomes" id="UP000521872"/>
    </source>
</evidence>
<dbReference type="EMBL" id="JAACJL010000016">
    <property type="protein sequence ID" value="KAF4620009.1"/>
    <property type="molecule type" value="Genomic_DNA"/>
</dbReference>